<evidence type="ECO:0000256" key="1">
    <source>
        <dbReference type="ARBA" id="ARBA00010688"/>
    </source>
</evidence>
<name>A0A0H3DN03_MYCPB</name>
<dbReference type="CDD" id="cd01164">
    <property type="entry name" value="FruK_PfkB_like"/>
    <property type="match status" value="1"/>
</dbReference>
<evidence type="ECO:0000256" key="6">
    <source>
        <dbReference type="PIRNR" id="PIRNR000535"/>
    </source>
</evidence>
<gene>
    <name evidence="8" type="ordered locus">MPNE_0089</name>
</gene>
<dbReference type="PANTHER" id="PTHR46566:SF1">
    <property type="entry name" value="1-PHOSPHOFRUCTOKINASE"/>
    <property type="match status" value="1"/>
</dbReference>
<evidence type="ECO:0000256" key="4">
    <source>
        <dbReference type="ARBA" id="ARBA00022777"/>
    </source>
</evidence>
<dbReference type="AlphaFoldDB" id="A0A0H3DN03"/>
<dbReference type="EMBL" id="CP002077">
    <property type="protein sequence ID" value="ADK87093.1"/>
    <property type="molecule type" value="Genomic_DNA"/>
</dbReference>
<dbReference type="GO" id="GO:0005524">
    <property type="term" value="F:ATP binding"/>
    <property type="evidence" value="ECO:0007669"/>
    <property type="project" value="UniProtKB-KW"/>
</dbReference>
<dbReference type="PaxDb" id="722438-MPNE_0089"/>
<comment type="similarity">
    <text evidence="1">Belongs to the carbohydrate kinase PfkB family.</text>
</comment>
<dbReference type="InterPro" id="IPR011611">
    <property type="entry name" value="PfkB_dom"/>
</dbReference>
<evidence type="ECO:0000259" key="7">
    <source>
        <dbReference type="Pfam" id="PF00294"/>
    </source>
</evidence>
<proteinExistence type="inferred from homology"/>
<dbReference type="GO" id="GO:0005829">
    <property type="term" value="C:cytosol"/>
    <property type="evidence" value="ECO:0007669"/>
    <property type="project" value="TreeGrafter"/>
</dbReference>
<sequence length="300" mass="33592">MLNHNSKVWIVNYACAIDYYLDKHKQQRGVLTPGGKGINMAIVMALFGIKPTVLTFLGQPTKDLFLQLLKPYQLDLVSFPATTQTRINVKLLDGAQTTEINDVTPLMEEQAVHEMIAYLKANVKPNDLLVLNGRFLQRDLVKLLDVAFSLTKYVVLDVDEPQLLQLLNQRQPWLMKPNRDEFVAMVNANNSNVDQQELVQLIKQFQTTQNLLMSDGAQGAYFFDQQQLLFMEAIPPQQLVSTTGAGDTLLGVFLANLLLDKDPVGSLKVAVNYASATISKLGVVNSNDQIVLKATNYYYL</sequence>
<dbReference type="STRING" id="722438.F539_00435"/>
<dbReference type="Gene3D" id="3.40.1190.20">
    <property type="match status" value="1"/>
</dbReference>
<dbReference type="GeneID" id="66609279"/>
<keyword evidence="2 6" id="KW-0808">Transferase</keyword>
<dbReference type="HOGENOM" id="CLU_050013_1_0_14"/>
<keyword evidence="4 8" id="KW-0418">Kinase</keyword>
<organism evidence="8 9">
    <name type="scientific">Mycoplasmoides pneumoniae (strain ATCC 15531 / DSM 23978 / CIP 103766 / NBRC 14401 / NCTC 10119 / FH)</name>
    <name type="common">Mycoplasma pneumoniae</name>
    <dbReference type="NCBI Taxonomy" id="722438"/>
    <lineage>
        <taxon>Bacteria</taxon>
        <taxon>Bacillati</taxon>
        <taxon>Mycoplasmatota</taxon>
        <taxon>Mycoplasmoidales</taxon>
        <taxon>Mycoplasmoidaceae</taxon>
        <taxon>Mycoplasmoides</taxon>
    </lineage>
</organism>
<evidence type="ECO:0000256" key="3">
    <source>
        <dbReference type="ARBA" id="ARBA00022741"/>
    </source>
</evidence>
<dbReference type="PANTHER" id="PTHR46566">
    <property type="entry name" value="1-PHOSPHOFRUCTOKINASE-RELATED"/>
    <property type="match status" value="1"/>
</dbReference>
<dbReference type="PROSITE" id="PS00583">
    <property type="entry name" value="PFKB_KINASES_1"/>
    <property type="match status" value="1"/>
</dbReference>
<dbReference type="PIRSF" id="PIRSF000535">
    <property type="entry name" value="1PFK/6PFK/LacC"/>
    <property type="match status" value="1"/>
</dbReference>
<dbReference type="eggNOG" id="COG1105">
    <property type="taxonomic scope" value="Bacteria"/>
</dbReference>
<keyword evidence="5" id="KW-0067">ATP-binding</keyword>
<evidence type="ECO:0000313" key="8">
    <source>
        <dbReference type="EMBL" id="ADK87093.1"/>
    </source>
</evidence>
<dbReference type="Pfam" id="PF00294">
    <property type="entry name" value="PfkB"/>
    <property type="match status" value="1"/>
</dbReference>
<evidence type="ECO:0000313" key="9">
    <source>
        <dbReference type="Proteomes" id="UP000007756"/>
    </source>
</evidence>
<feature type="domain" description="Carbohydrate kinase PfkB" evidence="7">
    <location>
        <begin position="4"/>
        <end position="288"/>
    </location>
</feature>
<dbReference type="InterPro" id="IPR017583">
    <property type="entry name" value="Tagatose/fructose_Pkinase"/>
</dbReference>
<dbReference type="InterPro" id="IPR029056">
    <property type="entry name" value="Ribokinase-like"/>
</dbReference>
<keyword evidence="3" id="KW-0547">Nucleotide-binding</keyword>
<reference evidence="8 9" key="1">
    <citation type="journal article" date="2010" name="Appl. Environ. Microbiol.">
        <title>Targeted chromosomal knockouts in Mycoplasma pneumoniae.</title>
        <authorList>
            <person name="Krishnakumar R."/>
            <person name="Assad-Garcia N."/>
            <person name="Benders G.A."/>
            <person name="Phan Q."/>
            <person name="Montague M.G."/>
            <person name="Glass J.I."/>
        </authorList>
    </citation>
    <scope>NUCLEOTIDE SEQUENCE [LARGE SCALE GENOMIC DNA]</scope>
    <source>
        <strain evidence="9">ATCC 15531 / DSM 22911 / NBRC 14401 / NCTC 10119 / FH</strain>
    </source>
</reference>
<dbReference type="InterPro" id="IPR002173">
    <property type="entry name" value="Carboh/pur_kinase_PfkB_CS"/>
</dbReference>
<accession>A0A0H3DN03</accession>
<dbReference type="PATRIC" id="fig|722438.3.peg.84"/>
<dbReference type="KEGG" id="mpj:MPNE_0089"/>
<evidence type="ECO:0000256" key="2">
    <source>
        <dbReference type="ARBA" id="ARBA00022679"/>
    </source>
</evidence>
<dbReference type="RefSeq" id="WP_014325325.1">
    <property type="nucleotide sequence ID" value="NZ_CP010546.1"/>
</dbReference>
<dbReference type="Proteomes" id="UP000007756">
    <property type="component" value="Chromosome"/>
</dbReference>
<dbReference type="SUPFAM" id="SSF53613">
    <property type="entry name" value="Ribokinase-like"/>
    <property type="match status" value="1"/>
</dbReference>
<evidence type="ECO:0000256" key="5">
    <source>
        <dbReference type="ARBA" id="ARBA00022840"/>
    </source>
</evidence>
<protein>
    <submittedName>
        <fullName evidence="8">Kinase, PfkB family</fullName>
    </submittedName>
</protein>
<dbReference type="GO" id="GO:0008443">
    <property type="term" value="F:phosphofructokinase activity"/>
    <property type="evidence" value="ECO:0007669"/>
    <property type="project" value="TreeGrafter"/>
</dbReference>